<dbReference type="Proteomes" id="UP000235672">
    <property type="component" value="Unassembled WGS sequence"/>
</dbReference>
<organism evidence="1 2">
    <name type="scientific">Hyaloscypha hepaticicola</name>
    <dbReference type="NCBI Taxonomy" id="2082293"/>
    <lineage>
        <taxon>Eukaryota</taxon>
        <taxon>Fungi</taxon>
        <taxon>Dikarya</taxon>
        <taxon>Ascomycota</taxon>
        <taxon>Pezizomycotina</taxon>
        <taxon>Leotiomycetes</taxon>
        <taxon>Helotiales</taxon>
        <taxon>Hyaloscyphaceae</taxon>
        <taxon>Hyaloscypha</taxon>
    </lineage>
</organism>
<dbReference type="GO" id="GO:0003824">
    <property type="term" value="F:catalytic activity"/>
    <property type="evidence" value="ECO:0007669"/>
    <property type="project" value="InterPro"/>
</dbReference>
<proteinExistence type="predicted"/>
<dbReference type="InterPro" id="IPR011257">
    <property type="entry name" value="DNA_glycosylase"/>
</dbReference>
<evidence type="ECO:0000313" key="1">
    <source>
        <dbReference type="EMBL" id="PMD13240.1"/>
    </source>
</evidence>
<dbReference type="AlphaFoldDB" id="A0A2J6PGU2"/>
<sequence>MAHQDQQFQLLVVCIFLNRTKGDRAIPVARRFLDQYPTPEELLTISNATIKVFFEYLGLSGRTAWLIELAKEWLKNPPQAGRL</sequence>
<name>A0A2J6PGU2_9HELO</name>
<dbReference type="Gene3D" id="1.10.340.30">
    <property type="entry name" value="Hypothetical protein, domain 2"/>
    <property type="match status" value="1"/>
</dbReference>
<dbReference type="OrthoDB" id="10265068at2759"/>
<reference evidence="1 2" key="1">
    <citation type="submission" date="2016-05" db="EMBL/GenBank/DDBJ databases">
        <title>A degradative enzymes factory behind the ericoid mycorrhizal symbiosis.</title>
        <authorList>
            <consortium name="DOE Joint Genome Institute"/>
            <person name="Martino E."/>
            <person name="Morin E."/>
            <person name="Grelet G."/>
            <person name="Kuo A."/>
            <person name="Kohler A."/>
            <person name="Daghino S."/>
            <person name="Barry K."/>
            <person name="Choi C."/>
            <person name="Cichocki N."/>
            <person name="Clum A."/>
            <person name="Copeland A."/>
            <person name="Hainaut M."/>
            <person name="Haridas S."/>
            <person name="Labutti K."/>
            <person name="Lindquist E."/>
            <person name="Lipzen A."/>
            <person name="Khouja H.-R."/>
            <person name="Murat C."/>
            <person name="Ohm R."/>
            <person name="Olson A."/>
            <person name="Spatafora J."/>
            <person name="Veneault-Fourrey C."/>
            <person name="Henrissat B."/>
            <person name="Grigoriev I."/>
            <person name="Martin F."/>
            <person name="Perotto S."/>
        </authorList>
    </citation>
    <scope>NUCLEOTIDE SEQUENCE [LARGE SCALE GENOMIC DNA]</scope>
    <source>
        <strain evidence="1 2">UAMH 7357</strain>
    </source>
</reference>
<accession>A0A2J6PGU2</accession>
<protein>
    <recommendedName>
        <fullName evidence="3">HhH-GPD domain-containing protein</fullName>
    </recommendedName>
</protein>
<evidence type="ECO:0000313" key="2">
    <source>
        <dbReference type="Proteomes" id="UP000235672"/>
    </source>
</evidence>
<evidence type="ECO:0008006" key="3">
    <source>
        <dbReference type="Google" id="ProtNLM"/>
    </source>
</evidence>
<dbReference type="EMBL" id="KZ613534">
    <property type="protein sequence ID" value="PMD13240.1"/>
    <property type="molecule type" value="Genomic_DNA"/>
</dbReference>
<dbReference type="SUPFAM" id="SSF48150">
    <property type="entry name" value="DNA-glycosylase"/>
    <property type="match status" value="1"/>
</dbReference>
<dbReference type="GO" id="GO:0006281">
    <property type="term" value="P:DNA repair"/>
    <property type="evidence" value="ECO:0007669"/>
    <property type="project" value="InterPro"/>
</dbReference>
<gene>
    <name evidence="1" type="ORF">NA56DRAFT_651933</name>
</gene>
<keyword evidence="2" id="KW-1185">Reference proteome</keyword>